<organism evidence="2 3">
    <name type="scientific">Cercophora scortea</name>
    <dbReference type="NCBI Taxonomy" id="314031"/>
    <lineage>
        <taxon>Eukaryota</taxon>
        <taxon>Fungi</taxon>
        <taxon>Dikarya</taxon>
        <taxon>Ascomycota</taxon>
        <taxon>Pezizomycotina</taxon>
        <taxon>Sordariomycetes</taxon>
        <taxon>Sordariomycetidae</taxon>
        <taxon>Sordariales</taxon>
        <taxon>Lasiosphaeriaceae</taxon>
        <taxon>Cercophora</taxon>
    </lineage>
</organism>
<protein>
    <submittedName>
        <fullName evidence="2">Uncharacterized protein</fullName>
    </submittedName>
</protein>
<feature type="compositionally biased region" description="Low complexity" evidence="1">
    <location>
        <begin position="89"/>
        <end position="98"/>
    </location>
</feature>
<sequence length="182" mass="19869">MYGSYSSSSSSSRSTYNSYSYSSYSSMSSPMDIAPSPFSSRGPDATCAFPSWPRRSSFAESDAAEERATSYLSDEDLFPQDVFEDDARSVSSSNGSVSPLQSPHVPVMTDAEILELQRERAAYQKEVVRYLVNEKERRRQQAKRSRRSSSGSASGATSNTSSSSKKSPKSKLSAMTPIAEAE</sequence>
<proteinExistence type="predicted"/>
<feature type="compositionally biased region" description="Low complexity" evidence="1">
    <location>
        <begin position="1"/>
        <end position="29"/>
    </location>
</feature>
<evidence type="ECO:0000313" key="2">
    <source>
        <dbReference type="EMBL" id="KAK3320857.1"/>
    </source>
</evidence>
<evidence type="ECO:0000256" key="1">
    <source>
        <dbReference type="SAM" id="MobiDB-lite"/>
    </source>
</evidence>
<feature type="compositionally biased region" description="Acidic residues" evidence="1">
    <location>
        <begin position="73"/>
        <end position="84"/>
    </location>
</feature>
<dbReference type="EMBL" id="JAUEPO010000005">
    <property type="protein sequence ID" value="KAK3320857.1"/>
    <property type="molecule type" value="Genomic_DNA"/>
</dbReference>
<keyword evidence="3" id="KW-1185">Reference proteome</keyword>
<reference evidence="2" key="2">
    <citation type="submission" date="2023-06" db="EMBL/GenBank/DDBJ databases">
        <authorList>
            <consortium name="Lawrence Berkeley National Laboratory"/>
            <person name="Haridas S."/>
            <person name="Hensen N."/>
            <person name="Bonometti L."/>
            <person name="Westerberg I."/>
            <person name="Brannstrom I.O."/>
            <person name="Guillou S."/>
            <person name="Cros-Aarteil S."/>
            <person name="Calhoun S."/>
            <person name="Kuo A."/>
            <person name="Mondo S."/>
            <person name="Pangilinan J."/>
            <person name="Riley R."/>
            <person name="Labutti K."/>
            <person name="Andreopoulos B."/>
            <person name="Lipzen A."/>
            <person name="Chen C."/>
            <person name="Yanf M."/>
            <person name="Daum C."/>
            <person name="Ng V."/>
            <person name="Clum A."/>
            <person name="Steindorff A."/>
            <person name="Ohm R."/>
            <person name="Martin F."/>
            <person name="Silar P."/>
            <person name="Natvig D."/>
            <person name="Lalanne C."/>
            <person name="Gautier V."/>
            <person name="Ament-Velasquez S.L."/>
            <person name="Kruys A."/>
            <person name="Hutchinson M.I."/>
            <person name="Powell A.J."/>
            <person name="Barry K."/>
            <person name="Miller A.N."/>
            <person name="Grigoriev I.V."/>
            <person name="Debuchy R."/>
            <person name="Gladieux P."/>
            <person name="Thoren M.H."/>
            <person name="Johannesson H."/>
        </authorList>
    </citation>
    <scope>NUCLEOTIDE SEQUENCE</scope>
    <source>
        <strain evidence="2">SMH4131-1</strain>
    </source>
</reference>
<reference evidence="2" key="1">
    <citation type="journal article" date="2023" name="Mol. Phylogenet. Evol.">
        <title>Genome-scale phylogeny and comparative genomics of the fungal order Sordariales.</title>
        <authorList>
            <person name="Hensen N."/>
            <person name="Bonometti L."/>
            <person name="Westerberg I."/>
            <person name="Brannstrom I.O."/>
            <person name="Guillou S."/>
            <person name="Cros-Aarteil S."/>
            <person name="Calhoun S."/>
            <person name="Haridas S."/>
            <person name="Kuo A."/>
            <person name="Mondo S."/>
            <person name="Pangilinan J."/>
            <person name="Riley R."/>
            <person name="LaButti K."/>
            <person name="Andreopoulos B."/>
            <person name="Lipzen A."/>
            <person name="Chen C."/>
            <person name="Yan M."/>
            <person name="Daum C."/>
            <person name="Ng V."/>
            <person name="Clum A."/>
            <person name="Steindorff A."/>
            <person name="Ohm R.A."/>
            <person name="Martin F."/>
            <person name="Silar P."/>
            <person name="Natvig D.O."/>
            <person name="Lalanne C."/>
            <person name="Gautier V."/>
            <person name="Ament-Velasquez S.L."/>
            <person name="Kruys A."/>
            <person name="Hutchinson M.I."/>
            <person name="Powell A.J."/>
            <person name="Barry K."/>
            <person name="Miller A.N."/>
            <person name="Grigoriev I.V."/>
            <person name="Debuchy R."/>
            <person name="Gladieux P."/>
            <person name="Hiltunen Thoren M."/>
            <person name="Johannesson H."/>
        </authorList>
    </citation>
    <scope>NUCLEOTIDE SEQUENCE</scope>
    <source>
        <strain evidence="2">SMH4131-1</strain>
    </source>
</reference>
<feature type="region of interest" description="Disordered" evidence="1">
    <location>
        <begin position="1"/>
        <end position="106"/>
    </location>
</feature>
<dbReference type="AlphaFoldDB" id="A0AAE0I956"/>
<name>A0AAE0I956_9PEZI</name>
<dbReference type="Proteomes" id="UP001286456">
    <property type="component" value="Unassembled WGS sequence"/>
</dbReference>
<comment type="caution">
    <text evidence="2">The sequence shown here is derived from an EMBL/GenBank/DDBJ whole genome shotgun (WGS) entry which is preliminary data.</text>
</comment>
<feature type="compositionally biased region" description="Low complexity" evidence="1">
    <location>
        <begin position="148"/>
        <end position="174"/>
    </location>
</feature>
<gene>
    <name evidence="2" type="ORF">B0T19DRAFT_251062</name>
</gene>
<feature type="region of interest" description="Disordered" evidence="1">
    <location>
        <begin position="130"/>
        <end position="182"/>
    </location>
</feature>
<evidence type="ECO:0000313" key="3">
    <source>
        <dbReference type="Proteomes" id="UP001286456"/>
    </source>
</evidence>
<feature type="compositionally biased region" description="Basic and acidic residues" evidence="1">
    <location>
        <begin position="130"/>
        <end position="139"/>
    </location>
</feature>
<accession>A0AAE0I956</accession>